<protein>
    <recommendedName>
        <fullName evidence="3">CBM-cenC domain-containing protein</fullName>
    </recommendedName>
</protein>
<dbReference type="Gene3D" id="2.60.120.200">
    <property type="match status" value="1"/>
</dbReference>
<reference evidence="1 2" key="1">
    <citation type="submission" date="2023-05" db="EMBL/GenBank/DDBJ databases">
        <title>Novel species of genus Flectobacillus isolated from stream in China.</title>
        <authorList>
            <person name="Lu H."/>
        </authorList>
    </citation>
    <scope>NUCLEOTIDE SEQUENCE [LARGE SCALE GENOMIC DNA]</scope>
    <source>
        <strain evidence="1 2">LFS242W</strain>
    </source>
</reference>
<sequence>MIRKRINIQTQIDAVNQAAAQALQSAQSAVSVSQGQTTTRPKGRPIFLVDFANSRFLDPRFTFLRNSVGTYVDRFGSIKTAQINKPRFEHDPITGESLGILYEPLVQNLFTYSNNFADVSWTKADHDIDVSTEVSPDGTNFATKLIDNSNNTEGVLKKSVTILANTNYTVSIFAKADTTGAEFKIGVSSNGSGAQAVFDLFTGTKTYGNTFGTTFTHVDSKIKKYKNGWYRCSLTYSTTQTSVSHGIFLKSGIHTGNGSYCHIWGAQLEKDIKASSYFENQATILTREQDYILVNGTTFQQVFGKIQRGTIFVCAKTGEPNPAYGINGKYCLFQGPLTTNGNNRIGVLYTTDNRTQGYIVKDGTTIYEYPTTIAPNTEVRLTLAFDTGFARSFVNGTGKTVSNNAVIPNLTEFRIGSDTSPCTTIKQIAFWNEVLSDAEMTALTTVGLSGKDGNQIPSVSDLGGNAFIRPESILRSNSRQHFTIDGTGASITRNIRFNFDFDFEIVDSSGCAITSQPSASCLANTDNALVFSAPLVKSLTYAVTPKFEY</sequence>
<accession>A0ABT6Z0T5</accession>
<comment type="caution">
    <text evidence="1">The sequence shown here is derived from an EMBL/GenBank/DDBJ whole genome shotgun (WGS) entry which is preliminary data.</text>
</comment>
<organism evidence="1 2">
    <name type="scientific">Flectobacillus rivi</name>
    <dbReference type="NCBI Taxonomy" id="2984209"/>
    <lineage>
        <taxon>Bacteria</taxon>
        <taxon>Pseudomonadati</taxon>
        <taxon>Bacteroidota</taxon>
        <taxon>Cytophagia</taxon>
        <taxon>Cytophagales</taxon>
        <taxon>Flectobacillaceae</taxon>
        <taxon>Flectobacillus</taxon>
    </lineage>
</organism>
<dbReference type="EMBL" id="JASHIE010000005">
    <property type="protein sequence ID" value="MDI9874645.1"/>
    <property type="molecule type" value="Genomic_DNA"/>
</dbReference>
<dbReference type="RefSeq" id="WP_283381480.1">
    <property type="nucleotide sequence ID" value="NZ_JASHIE010000005.1"/>
</dbReference>
<proteinExistence type="predicted"/>
<evidence type="ECO:0000313" key="1">
    <source>
        <dbReference type="EMBL" id="MDI9874645.1"/>
    </source>
</evidence>
<dbReference type="InterPro" id="IPR013320">
    <property type="entry name" value="ConA-like_dom_sf"/>
</dbReference>
<name>A0ABT6Z0T5_9BACT</name>
<gene>
    <name evidence="1" type="ORF">QM481_08905</name>
</gene>
<dbReference type="Proteomes" id="UP001225761">
    <property type="component" value="Unassembled WGS sequence"/>
</dbReference>
<dbReference type="SUPFAM" id="SSF49899">
    <property type="entry name" value="Concanavalin A-like lectins/glucanases"/>
    <property type="match status" value="1"/>
</dbReference>
<dbReference type="Gene3D" id="2.60.120.260">
    <property type="entry name" value="Galactose-binding domain-like"/>
    <property type="match status" value="1"/>
</dbReference>
<evidence type="ECO:0008006" key="3">
    <source>
        <dbReference type="Google" id="ProtNLM"/>
    </source>
</evidence>
<evidence type="ECO:0000313" key="2">
    <source>
        <dbReference type="Proteomes" id="UP001225761"/>
    </source>
</evidence>
<keyword evidence="2" id="KW-1185">Reference proteome</keyword>